<gene>
    <name evidence="1" type="ORF">SAMN04488529_11656</name>
</gene>
<keyword evidence="2" id="KW-1185">Reference proteome</keyword>
<accession>A0A1H0VGG0</accession>
<organism evidence="1 2">
    <name type="scientific">Clostridium gasigenes</name>
    <dbReference type="NCBI Taxonomy" id="94869"/>
    <lineage>
        <taxon>Bacteria</taxon>
        <taxon>Bacillati</taxon>
        <taxon>Bacillota</taxon>
        <taxon>Clostridia</taxon>
        <taxon>Eubacteriales</taxon>
        <taxon>Clostridiaceae</taxon>
        <taxon>Clostridium</taxon>
    </lineage>
</organism>
<sequence length="45" mass="5403">MSSLLRPDKIMNGLITNLIEEIWKENKKKNLKLLISMRFKIFIKL</sequence>
<dbReference type="Proteomes" id="UP000198597">
    <property type="component" value="Unassembled WGS sequence"/>
</dbReference>
<reference evidence="1 2" key="1">
    <citation type="submission" date="2016-10" db="EMBL/GenBank/DDBJ databases">
        <authorList>
            <person name="de Groot N.N."/>
        </authorList>
    </citation>
    <scope>NUCLEOTIDE SEQUENCE [LARGE SCALE GENOMIC DNA]</scope>
    <source>
        <strain evidence="1 2">DSM 12272</strain>
    </source>
</reference>
<protein>
    <submittedName>
        <fullName evidence="1">Uncharacterized protein</fullName>
    </submittedName>
</protein>
<dbReference type="RefSeq" id="WP_175490896.1">
    <property type="nucleotide sequence ID" value="NZ_FNJM01000016.1"/>
</dbReference>
<evidence type="ECO:0000313" key="2">
    <source>
        <dbReference type="Proteomes" id="UP000198597"/>
    </source>
</evidence>
<name>A0A1H0VGG0_9CLOT</name>
<evidence type="ECO:0000313" key="1">
    <source>
        <dbReference type="EMBL" id="SDP77423.1"/>
    </source>
</evidence>
<proteinExistence type="predicted"/>
<dbReference type="EMBL" id="FNJM01000016">
    <property type="protein sequence ID" value="SDP77423.1"/>
    <property type="molecule type" value="Genomic_DNA"/>
</dbReference>
<dbReference type="AlphaFoldDB" id="A0A1H0VGG0"/>